<name>A0A1R1J4N1_9BURK</name>
<feature type="compositionally biased region" description="Polar residues" evidence="1">
    <location>
        <begin position="190"/>
        <end position="201"/>
    </location>
</feature>
<sequence>MKRTLIAAAVLLTAAGSVYAAPPKVFLFNTTGVTETVGIRGWVRIFGCVTVTSTAGAVINNNQTVMLPEGTSLDPNYHSYTMGAVTTTFNNEDKNVSVSGSSSRQSSESFTKMSSSSKSESRSSSHDSLSVTAWASGENGQSQGSRNSQHSSSSTDTSASSGHKAVAGVLTVTVAASANESEAHTHTGNRRNGGSSESQNFNGSLYVAGAAGVAWDNASSKSKTHDDMSSASWNKSESESESGYKARVHHDQSASTKSSSKSFEKSASESFSKSKSWGFNLDVDKTDVTTTGSVTHHVDTRQAGVLNAGTGANAATGVTGNLGVNIAEGIDNAQSNDVSLASVDIGNVFGNAQIFSSQSSAGSASVNNFKLNATVGDGSLSNVSGNVGVNVASGIGNVQNNSLAGSVTTVNATQAQTVAMVATDDNTQNAAAAASGRFEGSATLGANTLHNATGNIGVNIAGGVGNLQHNGLAIAALNNGH</sequence>
<feature type="region of interest" description="Disordered" evidence="1">
    <location>
        <begin position="95"/>
        <end position="163"/>
    </location>
</feature>
<feature type="region of interest" description="Disordered" evidence="1">
    <location>
        <begin position="179"/>
        <end position="201"/>
    </location>
</feature>
<comment type="caution">
    <text evidence="3">The sequence shown here is derived from an EMBL/GenBank/DDBJ whole genome shotgun (WGS) entry which is preliminary data.</text>
</comment>
<proteinExistence type="predicted"/>
<organism evidence="3">
    <name type="scientific">Burkholderia ubonensis</name>
    <dbReference type="NCBI Taxonomy" id="101571"/>
    <lineage>
        <taxon>Bacteria</taxon>
        <taxon>Pseudomonadati</taxon>
        <taxon>Pseudomonadota</taxon>
        <taxon>Betaproteobacteria</taxon>
        <taxon>Burkholderiales</taxon>
        <taxon>Burkholderiaceae</taxon>
        <taxon>Burkholderia</taxon>
        <taxon>Burkholderia cepacia complex</taxon>
    </lineage>
</organism>
<dbReference type="RefSeq" id="WP_076481596.1">
    <property type="nucleotide sequence ID" value="NZ_MTJZ01000063.1"/>
</dbReference>
<feature type="region of interest" description="Disordered" evidence="1">
    <location>
        <begin position="219"/>
        <end position="263"/>
    </location>
</feature>
<protein>
    <submittedName>
        <fullName evidence="3">Cell wall anchor protein</fullName>
    </submittedName>
</protein>
<evidence type="ECO:0000256" key="1">
    <source>
        <dbReference type="SAM" id="MobiDB-lite"/>
    </source>
</evidence>
<dbReference type="Proteomes" id="UP000187194">
    <property type="component" value="Unassembled WGS sequence"/>
</dbReference>
<keyword evidence="2" id="KW-0732">Signal</keyword>
<feature type="compositionally biased region" description="Low complexity" evidence="1">
    <location>
        <begin position="97"/>
        <end position="118"/>
    </location>
</feature>
<evidence type="ECO:0000256" key="2">
    <source>
        <dbReference type="SAM" id="SignalP"/>
    </source>
</evidence>
<accession>A0A1R1J4N1</accession>
<evidence type="ECO:0000313" key="3">
    <source>
        <dbReference type="EMBL" id="OMG70220.1"/>
    </source>
</evidence>
<feature type="compositionally biased region" description="Low complexity" evidence="1">
    <location>
        <begin position="126"/>
        <end position="163"/>
    </location>
</feature>
<dbReference type="EMBL" id="MTJZ01000063">
    <property type="protein sequence ID" value="OMG70220.1"/>
    <property type="molecule type" value="Genomic_DNA"/>
</dbReference>
<reference evidence="3" key="1">
    <citation type="submission" date="2017-01" db="EMBL/GenBank/DDBJ databases">
        <title>Phylogeographic, genomic and meropenem susceptibility analysis of Burkholderia ubonensis.</title>
        <authorList>
            <person name="Price E.P."/>
            <person name="Sarovich D.S."/>
            <person name="Webb J.R."/>
            <person name="Hall C.M."/>
            <person name="Sahl J.W."/>
            <person name="Kaestli M."/>
            <person name="Mayo M."/>
            <person name="Harrington G."/>
            <person name="Baker A.L."/>
            <person name="Sidak-Loftis L.C."/>
            <person name="Lummis M."/>
            <person name="Schupp J.M."/>
            <person name="Gillece J.D."/>
            <person name="Tuanyok A."/>
            <person name="Warner J."/>
            <person name="Busch J.D."/>
            <person name="Keim P."/>
            <person name="Currie B.J."/>
            <person name="Wagner D.M."/>
        </authorList>
    </citation>
    <scope>NUCLEOTIDE SEQUENCE [LARGE SCALE GENOMIC DNA]</scope>
    <source>
        <strain evidence="3">A21</strain>
    </source>
</reference>
<gene>
    <name evidence="3" type="ORF">BW685_28870</name>
</gene>
<feature type="signal peptide" evidence="2">
    <location>
        <begin position="1"/>
        <end position="20"/>
    </location>
</feature>
<feature type="chain" id="PRO_5012842267" evidence="2">
    <location>
        <begin position="21"/>
        <end position="481"/>
    </location>
</feature>
<feature type="compositionally biased region" description="Basic and acidic residues" evidence="1">
    <location>
        <begin position="236"/>
        <end position="252"/>
    </location>
</feature>
<dbReference type="AlphaFoldDB" id="A0A1R1J4N1"/>